<dbReference type="EMBL" id="JABSTQ010010735">
    <property type="protein sequence ID" value="KAG0418464.1"/>
    <property type="molecule type" value="Genomic_DNA"/>
</dbReference>
<evidence type="ECO:0000313" key="1">
    <source>
        <dbReference type="EMBL" id="KAG0418464.1"/>
    </source>
</evidence>
<organism evidence="1 2">
    <name type="scientific">Ixodes persulcatus</name>
    <name type="common">Taiga tick</name>
    <dbReference type="NCBI Taxonomy" id="34615"/>
    <lineage>
        <taxon>Eukaryota</taxon>
        <taxon>Metazoa</taxon>
        <taxon>Ecdysozoa</taxon>
        <taxon>Arthropoda</taxon>
        <taxon>Chelicerata</taxon>
        <taxon>Arachnida</taxon>
        <taxon>Acari</taxon>
        <taxon>Parasitiformes</taxon>
        <taxon>Ixodida</taxon>
        <taxon>Ixodoidea</taxon>
        <taxon>Ixodidae</taxon>
        <taxon>Ixodinae</taxon>
        <taxon>Ixodes</taxon>
    </lineage>
</organism>
<accession>A0AC60PEK9</accession>
<dbReference type="Proteomes" id="UP000805193">
    <property type="component" value="Unassembled WGS sequence"/>
</dbReference>
<proteinExistence type="predicted"/>
<keyword evidence="2" id="KW-1185">Reference proteome</keyword>
<name>A0AC60PEK9_IXOPE</name>
<gene>
    <name evidence="1" type="ORF">HPB47_004812</name>
</gene>
<evidence type="ECO:0000313" key="2">
    <source>
        <dbReference type="Proteomes" id="UP000805193"/>
    </source>
</evidence>
<comment type="caution">
    <text evidence="1">The sequence shown here is derived from an EMBL/GenBank/DDBJ whole genome shotgun (WGS) entry which is preliminary data.</text>
</comment>
<sequence>MRLSFRPRETGIRSGVPLSSALGGRPTHAIPAGLVASWNPKRAVPLIRDNSFCSLRLSNTLPSGPRRKGVIVAIRTASLDGHAVKPADETKGTHGGHPSLLDTAKTCRGRRPRAEETPRAAHRSKRICMGRGHRRRVHCVSRLDGVTPTADLPVSDPVRGYAFTSLLFSPEPV</sequence>
<protein>
    <submittedName>
        <fullName evidence="1">Uncharacterized protein</fullName>
    </submittedName>
</protein>
<reference evidence="1 2" key="1">
    <citation type="journal article" date="2020" name="Cell">
        <title>Large-Scale Comparative Analyses of Tick Genomes Elucidate Their Genetic Diversity and Vector Capacities.</title>
        <authorList>
            <consortium name="Tick Genome and Microbiome Consortium (TIGMIC)"/>
            <person name="Jia N."/>
            <person name="Wang J."/>
            <person name="Shi W."/>
            <person name="Du L."/>
            <person name="Sun Y."/>
            <person name="Zhan W."/>
            <person name="Jiang J.F."/>
            <person name="Wang Q."/>
            <person name="Zhang B."/>
            <person name="Ji P."/>
            <person name="Bell-Sakyi L."/>
            <person name="Cui X.M."/>
            <person name="Yuan T.T."/>
            <person name="Jiang B.G."/>
            <person name="Yang W.F."/>
            <person name="Lam T.T."/>
            <person name="Chang Q.C."/>
            <person name="Ding S.J."/>
            <person name="Wang X.J."/>
            <person name="Zhu J.G."/>
            <person name="Ruan X.D."/>
            <person name="Zhao L."/>
            <person name="Wei J.T."/>
            <person name="Ye R.Z."/>
            <person name="Que T.C."/>
            <person name="Du C.H."/>
            <person name="Zhou Y.H."/>
            <person name="Cheng J.X."/>
            <person name="Dai P.F."/>
            <person name="Guo W.B."/>
            <person name="Han X.H."/>
            <person name="Huang E.J."/>
            <person name="Li L.F."/>
            <person name="Wei W."/>
            <person name="Gao Y.C."/>
            <person name="Liu J.Z."/>
            <person name="Shao H.Z."/>
            <person name="Wang X."/>
            <person name="Wang C.C."/>
            <person name="Yang T.C."/>
            <person name="Huo Q.B."/>
            <person name="Li W."/>
            <person name="Chen H.Y."/>
            <person name="Chen S.E."/>
            <person name="Zhou L.G."/>
            <person name="Ni X.B."/>
            <person name="Tian J.H."/>
            <person name="Sheng Y."/>
            <person name="Liu T."/>
            <person name="Pan Y.S."/>
            <person name="Xia L.Y."/>
            <person name="Li J."/>
            <person name="Zhao F."/>
            <person name="Cao W.C."/>
        </authorList>
    </citation>
    <scope>NUCLEOTIDE SEQUENCE [LARGE SCALE GENOMIC DNA]</scope>
    <source>
        <strain evidence="1">Iper-2018</strain>
    </source>
</reference>